<evidence type="ECO:0000313" key="2">
    <source>
        <dbReference type="EMBL" id="QJA68728.1"/>
    </source>
</evidence>
<evidence type="ECO:0000256" key="1">
    <source>
        <dbReference type="SAM" id="Phobius"/>
    </source>
</evidence>
<sequence length="65" mass="7499">MEHSLNWLVVIGLLQILFLAFIFIAMVHILGALNKAIESLDEEITNDNIRRKKYKKGIRSKMEGD</sequence>
<organism evidence="2">
    <name type="scientific">viral metagenome</name>
    <dbReference type="NCBI Taxonomy" id="1070528"/>
    <lineage>
        <taxon>unclassified sequences</taxon>
        <taxon>metagenomes</taxon>
        <taxon>organismal metagenomes</taxon>
    </lineage>
</organism>
<gene>
    <name evidence="3" type="ORF">MM171B01004_0009</name>
    <name evidence="2" type="ORF">MM415A05829_0001</name>
</gene>
<keyword evidence="1" id="KW-1133">Transmembrane helix</keyword>
<accession>A0A6M3JHC4</accession>
<reference evidence="2" key="1">
    <citation type="submission" date="2020-03" db="EMBL/GenBank/DDBJ databases">
        <title>The deep terrestrial virosphere.</title>
        <authorList>
            <person name="Holmfeldt K."/>
            <person name="Nilsson E."/>
            <person name="Simone D."/>
            <person name="Lopez-Fernandez M."/>
            <person name="Wu X."/>
            <person name="de Brujin I."/>
            <person name="Lundin D."/>
            <person name="Andersson A."/>
            <person name="Bertilsson S."/>
            <person name="Dopson M."/>
        </authorList>
    </citation>
    <scope>NUCLEOTIDE SEQUENCE</scope>
    <source>
        <strain evidence="3">MM171B01004</strain>
        <strain evidence="2">MM415A05829</strain>
    </source>
</reference>
<keyword evidence="1" id="KW-0472">Membrane</keyword>
<protein>
    <submittedName>
        <fullName evidence="2">Uncharacterized protein</fullName>
    </submittedName>
</protein>
<proteinExistence type="predicted"/>
<keyword evidence="1" id="KW-0812">Transmembrane</keyword>
<name>A0A6M3JHC4_9ZZZZ</name>
<dbReference type="EMBL" id="MT143814">
    <property type="protein sequence ID" value="QJB02910.1"/>
    <property type="molecule type" value="Genomic_DNA"/>
</dbReference>
<dbReference type="EMBL" id="MT141644">
    <property type="protein sequence ID" value="QJA68728.1"/>
    <property type="molecule type" value="Genomic_DNA"/>
</dbReference>
<evidence type="ECO:0000313" key="3">
    <source>
        <dbReference type="EMBL" id="QJB02910.1"/>
    </source>
</evidence>
<dbReference type="AlphaFoldDB" id="A0A6M3JHC4"/>
<feature type="transmembrane region" description="Helical" evidence="1">
    <location>
        <begin position="6"/>
        <end position="30"/>
    </location>
</feature>